<gene>
    <name evidence="3" type="ORF">D7Y13_41250</name>
</gene>
<dbReference type="SUPFAM" id="SSF52540">
    <property type="entry name" value="P-loop containing nucleoside triphosphate hydrolases"/>
    <property type="match status" value="1"/>
</dbReference>
<dbReference type="EC" id="2.7.10.2" evidence="3"/>
<keyword evidence="2" id="KW-0067">ATP-binding</keyword>
<dbReference type="Gene3D" id="3.40.50.300">
    <property type="entry name" value="P-loop containing nucleotide triphosphate hydrolases"/>
    <property type="match status" value="1"/>
</dbReference>
<name>A0ABX9Q764_9BACT</name>
<dbReference type="InterPro" id="IPR050445">
    <property type="entry name" value="Bact_polysacc_biosynth/exp"/>
</dbReference>
<dbReference type="Pfam" id="PF06564">
    <property type="entry name" value="CBP_BcsQ"/>
    <property type="match status" value="1"/>
</dbReference>
<dbReference type="RefSeq" id="WP_120538434.1">
    <property type="nucleotide sequence ID" value="NZ_RAWI01000721.1"/>
</dbReference>
<dbReference type="InterPro" id="IPR005702">
    <property type="entry name" value="Wzc-like_C"/>
</dbReference>
<dbReference type="InterPro" id="IPR027417">
    <property type="entry name" value="P-loop_NTPase"/>
</dbReference>
<evidence type="ECO:0000313" key="3">
    <source>
        <dbReference type="EMBL" id="RKH88765.1"/>
    </source>
</evidence>
<dbReference type="PANTHER" id="PTHR32309">
    <property type="entry name" value="TYROSINE-PROTEIN KINASE"/>
    <property type="match status" value="1"/>
</dbReference>
<dbReference type="PANTHER" id="PTHR32309:SF13">
    <property type="entry name" value="FERRIC ENTEROBACTIN TRANSPORT PROTEIN FEPE"/>
    <property type="match status" value="1"/>
</dbReference>
<dbReference type="EMBL" id="RAWI01000721">
    <property type="protein sequence ID" value="RKH88765.1"/>
    <property type="molecule type" value="Genomic_DNA"/>
</dbReference>
<comment type="caution">
    <text evidence="3">The sequence shown here is derived from an EMBL/GenBank/DDBJ whole genome shotgun (WGS) entry which is preliminary data.</text>
</comment>
<dbReference type="GO" id="GO:0004715">
    <property type="term" value="F:non-membrane spanning protein tyrosine kinase activity"/>
    <property type="evidence" value="ECO:0007669"/>
    <property type="project" value="UniProtKB-EC"/>
</dbReference>
<evidence type="ECO:0000256" key="2">
    <source>
        <dbReference type="ARBA" id="ARBA00022840"/>
    </source>
</evidence>
<feature type="non-terminal residue" evidence="3">
    <location>
        <position position="1"/>
    </location>
</feature>
<keyword evidence="4" id="KW-1185">Reference proteome</keyword>
<dbReference type="InterPro" id="IPR017746">
    <property type="entry name" value="Cellulose_synthase_operon_BcsQ"/>
</dbReference>
<organism evidence="3 4">
    <name type="scientific">Corallococcus praedator</name>
    <dbReference type="NCBI Taxonomy" id="2316724"/>
    <lineage>
        <taxon>Bacteria</taxon>
        <taxon>Pseudomonadati</taxon>
        <taxon>Myxococcota</taxon>
        <taxon>Myxococcia</taxon>
        <taxon>Myxococcales</taxon>
        <taxon>Cystobacterineae</taxon>
        <taxon>Myxococcaceae</taxon>
        <taxon>Corallococcus</taxon>
    </lineage>
</organism>
<keyword evidence="3" id="KW-0808">Transferase</keyword>
<reference evidence="3 4" key="1">
    <citation type="submission" date="2018-09" db="EMBL/GenBank/DDBJ databases">
        <authorList>
            <person name="Livingstone P.G."/>
            <person name="Whitworth D.E."/>
        </authorList>
    </citation>
    <scope>NUCLEOTIDE SEQUENCE [LARGE SCALE GENOMIC DNA]</scope>
    <source>
        <strain evidence="3 4">CA031B</strain>
    </source>
</reference>
<proteinExistence type="predicted"/>
<keyword evidence="1" id="KW-0547">Nucleotide-binding</keyword>
<dbReference type="NCBIfam" id="TIGR01007">
    <property type="entry name" value="eps_fam"/>
    <property type="match status" value="1"/>
</dbReference>
<evidence type="ECO:0000313" key="4">
    <source>
        <dbReference type="Proteomes" id="UP000278907"/>
    </source>
</evidence>
<dbReference type="Proteomes" id="UP000278907">
    <property type="component" value="Unassembled WGS sequence"/>
</dbReference>
<protein>
    <submittedName>
        <fullName evidence="3">Polysaccharide biosynthesis tyrosine autokinase</fullName>
        <ecNumber evidence="3">2.7.10.2</ecNumber>
    </submittedName>
</protein>
<sequence>LLARTLPRDPTTESLRGLRTRLQRALKDASGNVVALTGTSPGVGTSFVAVNLAWVLAESGSRVLLVDANLRGGWLHRCFRDERPPGLCEVLRGTVPLEQALQQEVGPRLSFLGAGELPADPAELLSQDVFAALVAGLSARYDVVLFDTPSILAVTDAALVGRHASVSLAVVRAGAHPMREVASALHLLEQNDVPVRGVVLNGVPRSRRARAVSGIYQYEYPSPR</sequence>
<dbReference type="CDD" id="cd05387">
    <property type="entry name" value="BY-kinase"/>
    <property type="match status" value="1"/>
</dbReference>
<evidence type="ECO:0000256" key="1">
    <source>
        <dbReference type="ARBA" id="ARBA00022741"/>
    </source>
</evidence>
<accession>A0ABX9Q764</accession>